<gene>
    <name evidence="1" type="ORF">TELCIR_03852</name>
</gene>
<reference evidence="1 2" key="1">
    <citation type="submission" date="2015-09" db="EMBL/GenBank/DDBJ databases">
        <title>Draft genome of the parasitic nematode Teladorsagia circumcincta isolate WARC Sus (inbred).</title>
        <authorList>
            <person name="Mitreva M."/>
        </authorList>
    </citation>
    <scope>NUCLEOTIDE SEQUENCE [LARGE SCALE GENOMIC DNA]</scope>
    <source>
        <strain evidence="1 2">S</strain>
    </source>
</reference>
<keyword evidence="2" id="KW-1185">Reference proteome</keyword>
<evidence type="ECO:0000313" key="1">
    <source>
        <dbReference type="EMBL" id="PIO74138.1"/>
    </source>
</evidence>
<name>A0A2G9UV59_TELCI</name>
<dbReference type="Proteomes" id="UP000230423">
    <property type="component" value="Unassembled WGS sequence"/>
</dbReference>
<proteinExistence type="predicted"/>
<dbReference type="AlphaFoldDB" id="A0A2G9UV59"/>
<organism evidence="1 2">
    <name type="scientific">Teladorsagia circumcincta</name>
    <name type="common">Brown stomach worm</name>
    <name type="synonym">Ostertagia circumcincta</name>
    <dbReference type="NCBI Taxonomy" id="45464"/>
    <lineage>
        <taxon>Eukaryota</taxon>
        <taxon>Metazoa</taxon>
        <taxon>Ecdysozoa</taxon>
        <taxon>Nematoda</taxon>
        <taxon>Chromadorea</taxon>
        <taxon>Rhabditida</taxon>
        <taxon>Rhabditina</taxon>
        <taxon>Rhabditomorpha</taxon>
        <taxon>Strongyloidea</taxon>
        <taxon>Trichostrongylidae</taxon>
        <taxon>Teladorsagia</taxon>
    </lineage>
</organism>
<dbReference type="EMBL" id="KZ345327">
    <property type="protein sequence ID" value="PIO74138.1"/>
    <property type="molecule type" value="Genomic_DNA"/>
</dbReference>
<evidence type="ECO:0000313" key="2">
    <source>
        <dbReference type="Proteomes" id="UP000230423"/>
    </source>
</evidence>
<sequence length="77" mass="9401">MATGDYLLVSDQHHHLFPTDRIRRKLPPIWLRVWGELDDQNQGLQWPKRVMRIRRPNQNDVVDPVEFHHVSRQRKNR</sequence>
<accession>A0A2G9UV59</accession>
<protein>
    <submittedName>
        <fullName evidence="1">Uncharacterized protein</fullName>
    </submittedName>
</protein>